<protein>
    <submittedName>
        <fullName evidence="2">DUF3450 domain-containing protein</fullName>
    </submittedName>
</protein>
<organism evidence="2 3">
    <name type="scientific">Cobetia marina</name>
    <name type="common">Deleya marina</name>
    <dbReference type="NCBI Taxonomy" id="28258"/>
    <lineage>
        <taxon>Bacteria</taxon>
        <taxon>Pseudomonadati</taxon>
        <taxon>Pseudomonadota</taxon>
        <taxon>Gammaproteobacteria</taxon>
        <taxon>Oceanospirillales</taxon>
        <taxon>Halomonadaceae</taxon>
        <taxon>Cobetia</taxon>
    </lineage>
</organism>
<proteinExistence type="predicted"/>
<dbReference type="RefSeq" id="WP_341542419.1">
    <property type="nucleotide sequence ID" value="NZ_JBAKAP010000009.1"/>
</dbReference>
<evidence type="ECO:0000256" key="1">
    <source>
        <dbReference type="SAM" id="SignalP"/>
    </source>
</evidence>
<dbReference type="Pfam" id="PF11932">
    <property type="entry name" value="DUF3450"/>
    <property type="match status" value="1"/>
</dbReference>
<gene>
    <name evidence="2" type="ORF">V6243_09605</name>
</gene>
<feature type="chain" id="PRO_5046198738" evidence="1">
    <location>
        <begin position="38"/>
        <end position="288"/>
    </location>
</feature>
<dbReference type="EMBL" id="JBAKAP010000009">
    <property type="protein sequence ID" value="MEL0617091.1"/>
    <property type="molecule type" value="Genomic_DNA"/>
</dbReference>
<dbReference type="Proteomes" id="UP001378242">
    <property type="component" value="Unassembled WGS sequence"/>
</dbReference>
<sequence>MRRSTSFSFPRARAFGGMLPALALMVPLCATSLPVHAQTLRDSAASHQQTQGELQSRIDAADDETRELLVRLREARQEAARLESYTAELTPLNADRAARIERQRTALENLEATRESLPGLLREQVNELEAFIEQDLPFLKEERLARVARLRDNLSNASLTNDERLDQLLNAWQQELSYGQGLDTWRAGLIGAKDTEVQYLRVGRVGLYYLTLDGQHGGAWKTQNDSWQVLDDSALSELRQGISMARDQQAPSLLTLPLSVPVENVELDASRQAVSNAASSTPSAQESS</sequence>
<name>A0ABU9GF35_COBMA</name>
<keyword evidence="1" id="KW-0732">Signal</keyword>
<dbReference type="InterPro" id="IPR016866">
    <property type="entry name" value="UCP028069"/>
</dbReference>
<feature type="signal peptide" evidence="1">
    <location>
        <begin position="1"/>
        <end position="37"/>
    </location>
</feature>
<evidence type="ECO:0000313" key="2">
    <source>
        <dbReference type="EMBL" id="MEL0617091.1"/>
    </source>
</evidence>
<keyword evidence="3" id="KW-1185">Reference proteome</keyword>
<evidence type="ECO:0000313" key="3">
    <source>
        <dbReference type="Proteomes" id="UP001378242"/>
    </source>
</evidence>
<accession>A0ABU9GF35</accession>
<comment type="caution">
    <text evidence="2">The sequence shown here is derived from an EMBL/GenBank/DDBJ whole genome shotgun (WGS) entry which is preliminary data.</text>
</comment>
<reference evidence="2 3" key="1">
    <citation type="submission" date="2024-02" db="EMBL/GenBank/DDBJ databases">
        <title>Bacteria isolated from the canopy kelp, Nereocystis luetkeana.</title>
        <authorList>
            <person name="Pfister C.A."/>
            <person name="Younker I.T."/>
            <person name="Light S.H."/>
        </authorList>
    </citation>
    <scope>NUCLEOTIDE SEQUENCE [LARGE SCALE GENOMIC DNA]</scope>
    <source>
        <strain evidence="2 3">TI.5.07</strain>
    </source>
</reference>